<organism evidence="1">
    <name type="scientific">marine metagenome</name>
    <dbReference type="NCBI Taxonomy" id="408172"/>
    <lineage>
        <taxon>unclassified sequences</taxon>
        <taxon>metagenomes</taxon>
        <taxon>ecological metagenomes</taxon>
    </lineage>
</organism>
<reference evidence="1" key="1">
    <citation type="submission" date="2018-05" db="EMBL/GenBank/DDBJ databases">
        <authorList>
            <person name="Lanie J.A."/>
            <person name="Ng W.-L."/>
            <person name="Kazmierczak K.M."/>
            <person name="Andrzejewski T.M."/>
            <person name="Davidsen T.M."/>
            <person name="Wayne K.J."/>
            <person name="Tettelin H."/>
            <person name="Glass J.I."/>
            <person name="Rusch D."/>
            <person name="Podicherti R."/>
            <person name="Tsui H.-C.T."/>
            <person name="Winkler M.E."/>
        </authorList>
    </citation>
    <scope>NUCLEOTIDE SEQUENCE</scope>
</reference>
<name>A0A382P3Q9_9ZZZZ</name>
<accession>A0A382P3Q9</accession>
<protein>
    <submittedName>
        <fullName evidence="1">Uncharacterized protein</fullName>
    </submittedName>
</protein>
<dbReference type="AlphaFoldDB" id="A0A382P3Q9"/>
<sequence length="75" mass="7635">MGGPSWPSDAAIVTAIVASPVTLTTVRNISRIRSTPSINAIPVLGTPIASKMITSMIIPAPGTAAVPIEARTAVR</sequence>
<evidence type="ECO:0000313" key="1">
    <source>
        <dbReference type="EMBL" id="SVC67500.1"/>
    </source>
</evidence>
<proteinExistence type="predicted"/>
<feature type="non-terminal residue" evidence="1">
    <location>
        <position position="75"/>
    </location>
</feature>
<gene>
    <name evidence="1" type="ORF">METZ01_LOCUS320354</name>
</gene>
<dbReference type="EMBL" id="UINC01104392">
    <property type="protein sequence ID" value="SVC67500.1"/>
    <property type="molecule type" value="Genomic_DNA"/>
</dbReference>